<gene>
    <name evidence="2" type="ORF">GETHOR_28290</name>
</gene>
<keyword evidence="3" id="KW-1185">Reference proteome</keyword>
<dbReference type="SMART" id="SM00474">
    <property type="entry name" value="35EXOc"/>
    <property type="match status" value="1"/>
</dbReference>
<sequence>MVPDCHTGRMVLDHFDLPTTFVDTPEKLQEALPLWHAAGVLSVDIECSLTGMHHCVLALMQVATHDQAWLVDPLALDDLMRPALQAMAQVPWIVHDFSGDGIVFKRIYDVVPDSIFDTMLLSRALGYPQPGLKTMAKLKLGLDIPKEEQDSNWMLRPLRDAQISYASRDAALLLPLLRILADEADAQREHPEIGPRLASLPKEMRHLLKRVRAYVPPKHDPVVDKVRYLGELAVERAKKLTALRWAWGNEGDVAAVMELGNRWLTARLAHPPATREALERTIPNPRFRRKRAEALWEVFREGGLETQEDADSSDGLIWNNTERP</sequence>
<evidence type="ECO:0000313" key="3">
    <source>
        <dbReference type="Proteomes" id="UP001242010"/>
    </source>
</evidence>
<dbReference type="InterPro" id="IPR036397">
    <property type="entry name" value="RNaseH_sf"/>
</dbReference>
<dbReference type="RefSeq" id="WP_286354427.1">
    <property type="nucleotide sequence ID" value="NZ_AP027079.1"/>
</dbReference>
<dbReference type="Gene3D" id="3.30.420.10">
    <property type="entry name" value="Ribonuclease H-like superfamily/Ribonuclease H"/>
    <property type="match status" value="1"/>
</dbReference>
<dbReference type="PANTHER" id="PTHR47649:SF1">
    <property type="entry name" value="RIBONUCLEASE D"/>
    <property type="match status" value="1"/>
</dbReference>
<evidence type="ECO:0000313" key="2">
    <source>
        <dbReference type="EMBL" id="BDU70728.1"/>
    </source>
</evidence>
<evidence type="ECO:0000259" key="1">
    <source>
        <dbReference type="SMART" id="SM00474"/>
    </source>
</evidence>
<dbReference type="Pfam" id="PF01612">
    <property type="entry name" value="DNA_pol_A_exo1"/>
    <property type="match status" value="1"/>
</dbReference>
<reference evidence="3" key="1">
    <citation type="journal article" date="2023" name="Int. J. Syst. Evol. Microbiol.">
        <title>Mesoterricola silvestris gen. nov., sp. nov., Mesoterricola sediminis sp. nov., Geothrix oryzae sp. nov., Geothrix edaphica sp. nov., Geothrix rubra sp. nov., and Geothrix limicola sp. nov., six novel members of Acidobacteriota isolated from soils.</title>
        <authorList>
            <person name="Itoh H."/>
            <person name="Sugisawa Y."/>
            <person name="Mise K."/>
            <person name="Xu Z."/>
            <person name="Kuniyasu M."/>
            <person name="Ushijima N."/>
            <person name="Kawano K."/>
            <person name="Kobayashi E."/>
            <person name="Shiratori Y."/>
            <person name="Masuda Y."/>
            <person name="Senoo K."/>
        </authorList>
    </citation>
    <scope>NUCLEOTIDE SEQUENCE [LARGE SCALE GENOMIC DNA]</scope>
    <source>
        <strain evidence="3">Red222</strain>
    </source>
</reference>
<dbReference type="Proteomes" id="UP001242010">
    <property type="component" value="Chromosome"/>
</dbReference>
<protein>
    <recommendedName>
        <fullName evidence="1">3'-5' exonuclease domain-containing protein</fullName>
    </recommendedName>
</protein>
<dbReference type="PANTHER" id="PTHR47649">
    <property type="entry name" value="RIBONUCLEASE D"/>
    <property type="match status" value="1"/>
</dbReference>
<dbReference type="SUPFAM" id="SSF53098">
    <property type="entry name" value="Ribonuclease H-like"/>
    <property type="match status" value="1"/>
</dbReference>
<dbReference type="InterPro" id="IPR012337">
    <property type="entry name" value="RNaseH-like_sf"/>
</dbReference>
<accession>A0ABM8DUI9</accession>
<dbReference type="InterPro" id="IPR051086">
    <property type="entry name" value="RNase_D-like"/>
</dbReference>
<name>A0ABM8DUI9_9BACT</name>
<dbReference type="EMBL" id="AP027079">
    <property type="protein sequence ID" value="BDU70728.1"/>
    <property type="molecule type" value="Genomic_DNA"/>
</dbReference>
<feature type="domain" description="3'-5' exonuclease" evidence="1">
    <location>
        <begin position="19"/>
        <end position="185"/>
    </location>
</feature>
<proteinExistence type="predicted"/>
<organism evidence="2 3">
    <name type="scientific">Geothrix oryzae</name>
    <dbReference type="NCBI Taxonomy" id="2927975"/>
    <lineage>
        <taxon>Bacteria</taxon>
        <taxon>Pseudomonadati</taxon>
        <taxon>Acidobacteriota</taxon>
        <taxon>Holophagae</taxon>
        <taxon>Holophagales</taxon>
        <taxon>Holophagaceae</taxon>
        <taxon>Geothrix</taxon>
    </lineage>
</organism>
<dbReference type="InterPro" id="IPR002562">
    <property type="entry name" value="3'-5'_exonuclease_dom"/>
</dbReference>